<dbReference type="AlphaFoldDB" id="E6QGF8"/>
<gene>
    <name evidence="1" type="ORF">CARN5_0180</name>
</gene>
<accession>E6QGF8</accession>
<name>E6QGF8_9ZZZZ</name>
<reference evidence="1" key="1">
    <citation type="submission" date="2009-10" db="EMBL/GenBank/DDBJ databases">
        <title>Diversity of trophic interactions inside an arsenic-rich microbial ecosystem.</title>
        <authorList>
            <person name="Bertin P.N."/>
            <person name="Heinrich-Salmeron A."/>
            <person name="Pelletier E."/>
            <person name="Goulhen-Chollet F."/>
            <person name="Arsene-Ploetze F."/>
            <person name="Gallien S."/>
            <person name="Calteau A."/>
            <person name="Vallenet D."/>
            <person name="Casiot C."/>
            <person name="Chane-Woon-Ming B."/>
            <person name="Giloteaux L."/>
            <person name="Barakat M."/>
            <person name="Bonnefoy V."/>
            <person name="Bruneel O."/>
            <person name="Chandler M."/>
            <person name="Cleiss J."/>
            <person name="Duran R."/>
            <person name="Elbaz-Poulichet F."/>
            <person name="Fonknechten N."/>
            <person name="Lauga B."/>
            <person name="Mornico D."/>
            <person name="Ortet P."/>
            <person name="Schaeffer C."/>
            <person name="Siguier P."/>
            <person name="Alexander Thil Smith A."/>
            <person name="Van Dorsselaer A."/>
            <person name="Weissenbach J."/>
            <person name="Medigue C."/>
            <person name="Le Paslier D."/>
        </authorList>
    </citation>
    <scope>NUCLEOTIDE SEQUENCE</scope>
</reference>
<dbReference type="EMBL" id="CABP01000169">
    <property type="protein sequence ID" value="CBI06316.1"/>
    <property type="molecule type" value="Genomic_DNA"/>
</dbReference>
<proteinExistence type="predicted"/>
<evidence type="ECO:0000313" key="1">
    <source>
        <dbReference type="EMBL" id="CBI06316.1"/>
    </source>
</evidence>
<organism evidence="1">
    <name type="scientific">mine drainage metagenome</name>
    <dbReference type="NCBI Taxonomy" id="410659"/>
    <lineage>
        <taxon>unclassified sequences</taxon>
        <taxon>metagenomes</taxon>
        <taxon>ecological metagenomes</taxon>
    </lineage>
</organism>
<protein>
    <submittedName>
        <fullName evidence="1">Uncharacterized protein</fullName>
    </submittedName>
</protein>
<sequence>MTFLLGVGCIWLDAACVGGALWLVAAIFQRDRIILTLSPSLFLQI</sequence>
<comment type="caution">
    <text evidence="1">The sequence shown here is derived from an EMBL/GenBank/DDBJ whole genome shotgun (WGS) entry which is preliminary data.</text>
</comment>